<dbReference type="AlphaFoldDB" id="Q0F350"/>
<dbReference type="PRINTS" id="PR00344">
    <property type="entry name" value="BCTRLSENSOR"/>
</dbReference>
<organism evidence="9 10">
    <name type="scientific">Mariprofundus ferrooxydans PV-1</name>
    <dbReference type="NCBI Taxonomy" id="314345"/>
    <lineage>
        <taxon>Bacteria</taxon>
        <taxon>Pseudomonadati</taxon>
        <taxon>Pseudomonadota</taxon>
        <taxon>Candidatius Mariprofundia</taxon>
        <taxon>Mariprofundales</taxon>
        <taxon>Mariprofundaceae</taxon>
        <taxon>Mariprofundus</taxon>
    </lineage>
</organism>
<dbReference type="RefSeq" id="WP_009851236.1">
    <property type="nucleotide sequence ID" value="NZ_DS022295.1"/>
</dbReference>
<dbReference type="InterPro" id="IPR000014">
    <property type="entry name" value="PAS"/>
</dbReference>
<dbReference type="Gene3D" id="3.30.450.20">
    <property type="entry name" value="PAS domain"/>
    <property type="match status" value="1"/>
</dbReference>
<dbReference type="SMART" id="SM00387">
    <property type="entry name" value="HATPase_c"/>
    <property type="match status" value="1"/>
</dbReference>
<dbReference type="SMART" id="SM00448">
    <property type="entry name" value="REC"/>
    <property type="match status" value="1"/>
</dbReference>
<gene>
    <name evidence="9" type="ORF">SPV1_04703</name>
</gene>
<dbReference type="EMBL" id="AATS01000001">
    <property type="protein sequence ID" value="EAU56091.1"/>
    <property type="molecule type" value="Genomic_DNA"/>
</dbReference>
<reference evidence="9 10" key="1">
    <citation type="submission" date="2006-09" db="EMBL/GenBank/DDBJ databases">
        <authorList>
            <person name="Emerson D."/>
            <person name="Ferriera S."/>
            <person name="Johnson J."/>
            <person name="Kravitz S."/>
            <person name="Halpern A."/>
            <person name="Remington K."/>
            <person name="Beeson K."/>
            <person name="Tran B."/>
            <person name="Rogers Y.-H."/>
            <person name="Friedman R."/>
            <person name="Venter J.C."/>
        </authorList>
    </citation>
    <scope>NUCLEOTIDE SEQUENCE [LARGE SCALE GENOMIC DNA]</scope>
    <source>
        <strain evidence="9 10">PV-1</strain>
    </source>
</reference>
<evidence type="ECO:0000313" key="10">
    <source>
        <dbReference type="Proteomes" id="UP000005297"/>
    </source>
</evidence>
<keyword evidence="5" id="KW-0812">Transmembrane</keyword>
<dbReference type="PROSITE" id="PS50109">
    <property type="entry name" value="HIS_KIN"/>
    <property type="match status" value="1"/>
</dbReference>
<keyword evidence="5" id="KW-1133">Transmembrane helix</keyword>
<dbReference type="InterPro" id="IPR036890">
    <property type="entry name" value="HATPase_C_sf"/>
</dbReference>
<comment type="catalytic activity">
    <reaction evidence="1">
        <text>ATP + protein L-histidine = ADP + protein N-phospho-L-histidine.</text>
        <dbReference type="EC" id="2.7.13.3"/>
    </reaction>
</comment>
<dbReference type="eggNOG" id="COG4191">
    <property type="taxonomic scope" value="Bacteria"/>
</dbReference>
<comment type="caution">
    <text evidence="9">The sequence shown here is derived from an EMBL/GenBank/DDBJ whole genome shotgun (WGS) entry which is preliminary data.</text>
</comment>
<keyword evidence="9" id="KW-0418">Kinase</keyword>
<evidence type="ECO:0000259" key="7">
    <source>
        <dbReference type="PROSITE" id="PS50110"/>
    </source>
</evidence>
<sequence>MIMPPPPPTFLIEYVKDLFMRVALQLLAVIVSAEVSIMLLFSWLGIDDVLSPLPLAIADAFLLSAVIAFPLYYWFIRPLKSTIRTSQAKLGMLASAVENAGDGIIITRRDGAIEYVNQAFREMSGYSDDELIGKQVASIEDYMATTEWKEQFLRSIRHFGVWKGEQWEKRRNGEKYLAEITVTPIDLTSSEKITHFVTIKQDNTKRHELESQLRHAQKMEAVGTLVGGIAHDFNNMLSGLTGQLYLAKGKIKDNEEVYERLTKMEALTFRAADMVNQLLTFARKGAVNKTSLVINSFIKEASKLAQVGLPENIEFHCDITDERMVAYADATQLQQVMMNLINNARDAVDGREHPVIQVTLDGATPEHPSLSQFKPTESRYAELCVMDNGCGIRKEHLSRIMEPFFTTKEQGKGTGLGLAMVHGVVQSHHGFVAVESEEGGGTAFRFFLPLVEAASDETGEMEVIHQGHGEFVLLVDDDVIVRETGREVLEQLGYNVFVAEDGDRAVRLCREYANHISAVIMDVVMPHVQGGEAAIQIKKICPGLPIVLATGYDQSHVVDESVLSVIEGIISKPYSPERLSSVLHELLRGNVT</sequence>
<dbReference type="Proteomes" id="UP000005297">
    <property type="component" value="Unassembled WGS sequence"/>
</dbReference>
<evidence type="ECO:0000313" key="9">
    <source>
        <dbReference type="EMBL" id="EAU56091.1"/>
    </source>
</evidence>
<dbReference type="InterPro" id="IPR004358">
    <property type="entry name" value="Sig_transdc_His_kin-like_C"/>
</dbReference>
<dbReference type="Gene3D" id="3.40.50.2300">
    <property type="match status" value="1"/>
</dbReference>
<dbReference type="SUPFAM" id="SSF55874">
    <property type="entry name" value="ATPase domain of HSP90 chaperone/DNA topoisomerase II/histidine kinase"/>
    <property type="match status" value="1"/>
</dbReference>
<dbReference type="InterPro" id="IPR036097">
    <property type="entry name" value="HisK_dim/P_sf"/>
</dbReference>
<evidence type="ECO:0000256" key="1">
    <source>
        <dbReference type="ARBA" id="ARBA00000085"/>
    </source>
</evidence>
<dbReference type="SMART" id="SM00091">
    <property type="entry name" value="PAS"/>
    <property type="match status" value="1"/>
</dbReference>
<evidence type="ECO:0000256" key="5">
    <source>
        <dbReference type="SAM" id="Phobius"/>
    </source>
</evidence>
<dbReference type="Pfam" id="PF00072">
    <property type="entry name" value="Response_reg"/>
    <property type="match status" value="1"/>
</dbReference>
<dbReference type="STRING" id="314344.AL013_12225"/>
<dbReference type="Gene3D" id="3.30.565.10">
    <property type="entry name" value="Histidine kinase-like ATPase, C-terminal domain"/>
    <property type="match status" value="1"/>
</dbReference>
<feature type="domain" description="Histidine kinase" evidence="6">
    <location>
        <begin position="228"/>
        <end position="452"/>
    </location>
</feature>
<evidence type="ECO:0000256" key="3">
    <source>
        <dbReference type="ARBA" id="ARBA00022553"/>
    </source>
</evidence>
<dbReference type="EC" id="2.7.13.3" evidence="2"/>
<feature type="domain" description="Response regulatory" evidence="7">
    <location>
        <begin position="471"/>
        <end position="587"/>
    </location>
</feature>
<feature type="transmembrane region" description="Helical" evidence="5">
    <location>
        <begin position="52"/>
        <end position="75"/>
    </location>
</feature>
<dbReference type="PANTHER" id="PTHR43065:SF42">
    <property type="entry name" value="TWO-COMPONENT SENSOR PPRA"/>
    <property type="match status" value="1"/>
</dbReference>
<dbReference type="SUPFAM" id="SSF55785">
    <property type="entry name" value="PYP-like sensor domain (PAS domain)"/>
    <property type="match status" value="1"/>
</dbReference>
<dbReference type="InterPro" id="IPR005467">
    <property type="entry name" value="His_kinase_dom"/>
</dbReference>
<name>Q0F350_9PROT</name>
<dbReference type="NCBIfam" id="TIGR00229">
    <property type="entry name" value="sensory_box"/>
    <property type="match status" value="1"/>
</dbReference>
<dbReference type="InterPro" id="IPR035965">
    <property type="entry name" value="PAS-like_dom_sf"/>
</dbReference>
<keyword evidence="9" id="KW-0808">Transferase</keyword>
<dbReference type="PANTHER" id="PTHR43065">
    <property type="entry name" value="SENSOR HISTIDINE KINASE"/>
    <property type="match status" value="1"/>
</dbReference>
<proteinExistence type="predicted"/>
<dbReference type="Gene3D" id="1.10.287.130">
    <property type="match status" value="1"/>
</dbReference>
<keyword evidence="3 4" id="KW-0597">Phosphoprotein</keyword>
<dbReference type="InterPro" id="IPR003594">
    <property type="entry name" value="HATPase_dom"/>
</dbReference>
<dbReference type="PROSITE" id="PS50110">
    <property type="entry name" value="RESPONSE_REGULATORY"/>
    <property type="match status" value="1"/>
</dbReference>
<dbReference type="InterPro" id="IPR003661">
    <property type="entry name" value="HisK_dim/P_dom"/>
</dbReference>
<dbReference type="SUPFAM" id="SSF47384">
    <property type="entry name" value="Homodimeric domain of signal transducing histidine kinase"/>
    <property type="match status" value="1"/>
</dbReference>
<dbReference type="HOGENOM" id="CLU_000445_114_51_0"/>
<protein>
    <recommendedName>
        <fullName evidence="2">histidine kinase</fullName>
        <ecNumber evidence="2">2.7.13.3</ecNumber>
    </recommendedName>
</protein>
<dbReference type="CDD" id="cd00156">
    <property type="entry name" value="REC"/>
    <property type="match status" value="1"/>
</dbReference>
<keyword evidence="10" id="KW-1185">Reference proteome</keyword>
<feature type="domain" description="PAS" evidence="8">
    <location>
        <begin position="89"/>
        <end position="143"/>
    </location>
</feature>
<dbReference type="CDD" id="cd00130">
    <property type="entry name" value="PAS"/>
    <property type="match status" value="1"/>
</dbReference>
<evidence type="ECO:0000256" key="4">
    <source>
        <dbReference type="PROSITE-ProRule" id="PRU00169"/>
    </source>
</evidence>
<feature type="transmembrane region" description="Helical" evidence="5">
    <location>
        <begin position="26"/>
        <end position="46"/>
    </location>
</feature>
<dbReference type="InterPro" id="IPR001789">
    <property type="entry name" value="Sig_transdc_resp-reg_receiver"/>
</dbReference>
<evidence type="ECO:0000259" key="8">
    <source>
        <dbReference type="PROSITE" id="PS50112"/>
    </source>
</evidence>
<accession>Q0F350</accession>
<dbReference type="GO" id="GO:0000155">
    <property type="term" value="F:phosphorelay sensor kinase activity"/>
    <property type="evidence" value="ECO:0007669"/>
    <property type="project" value="InterPro"/>
</dbReference>
<dbReference type="Pfam" id="PF02518">
    <property type="entry name" value="HATPase_c"/>
    <property type="match status" value="1"/>
</dbReference>
<dbReference type="SUPFAM" id="SSF52172">
    <property type="entry name" value="CheY-like"/>
    <property type="match status" value="1"/>
</dbReference>
<feature type="modified residue" description="4-aspartylphosphate" evidence="4">
    <location>
        <position position="522"/>
    </location>
</feature>
<evidence type="ECO:0000259" key="6">
    <source>
        <dbReference type="PROSITE" id="PS50109"/>
    </source>
</evidence>
<dbReference type="InParanoid" id="Q0F350"/>
<dbReference type="PROSITE" id="PS50112">
    <property type="entry name" value="PAS"/>
    <property type="match status" value="1"/>
</dbReference>
<dbReference type="CDD" id="cd00082">
    <property type="entry name" value="HisKA"/>
    <property type="match status" value="1"/>
</dbReference>
<dbReference type="Pfam" id="PF13426">
    <property type="entry name" value="PAS_9"/>
    <property type="match status" value="1"/>
</dbReference>
<dbReference type="InterPro" id="IPR011006">
    <property type="entry name" value="CheY-like_superfamily"/>
</dbReference>
<keyword evidence="5" id="KW-0472">Membrane</keyword>
<evidence type="ECO:0000256" key="2">
    <source>
        <dbReference type="ARBA" id="ARBA00012438"/>
    </source>
</evidence>
<dbReference type="FunCoup" id="Q0F350">
    <property type="interactions" value="251"/>
</dbReference>